<dbReference type="STRING" id="354355.SAMN05660816_05312"/>
<dbReference type="InterPro" id="IPR014755">
    <property type="entry name" value="Cu-Rt/internalin_Ig-like"/>
</dbReference>
<dbReference type="NCBIfam" id="TIGR04131">
    <property type="entry name" value="Bac_Flav_CTERM"/>
    <property type="match status" value="1"/>
</dbReference>
<gene>
    <name evidence="2" type="ORF">A4H97_25200</name>
</gene>
<evidence type="ECO:0000256" key="1">
    <source>
        <dbReference type="ARBA" id="ARBA00022729"/>
    </source>
</evidence>
<accession>A0A1V9F2G3</accession>
<proteinExistence type="predicted"/>
<dbReference type="OrthoDB" id="608579at2"/>
<dbReference type="EMBL" id="LVXG01000008">
    <property type="protein sequence ID" value="OQP52623.1"/>
    <property type="molecule type" value="Genomic_DNA"/>
</dbReference>
<dbReference type="Pfam" id="PF13585">
    <property type="entry name" value="CHU_C"/>
    <property type="match status" value="1"/>
</dbReference>
<protein>
    <recommendedName>
        <fullName evidence="4">Gliding motility-associated C-terminal domain-containing protein</fullName>
    </recommendedName>
</protein>
<evidence type="ECO:0008006" key="4">
    <source>
        <dbReference type="Google" id="ProtNLM"/>
    </source>
</evidence>
<evidence type="ECO:0000313" key="3">
    <source>
        <dbReference type="Proteomes" id="UP000192610"/>
    </source>
</evidence>
<dbReference type="Proteomes" id="UP000192610">
    <property type="component" value="Unassembled WGS sequence"/>
</dbReference>
<organism evidence="2 3">
    <name type="scientific">Niastella yeongjuensis</name>
    <dbReference type="NCBI Taxonomy" id="354355"/>
    <lineage>
        <taxon>Bacteria</taxon>
        <taxon>Pseudomonadati</taxon>
        <taxon>Bacteroidota</taxon>
        <taxon>Chitinophagia</taxon>
        <taxon>Chitinophagales</taxon>
        <taxon>Chitinophagaceae</taxon>
        <taxon>Niastella</taxon>
    </lineage>
</organism>
<name>A0A1V9F2G3_9BACT</name>
<dbReference type="AlphaFoldDB" id="A0A1V9F2G3"/>
<reference evidence="3" key="1">
    <citation type="submission" date="2016-04" db="EMBL/GenBank/DDBJ databases">
        <authorList>
            <person name="Chen L."/>
            <person name="Zhuang W."/>
            <person name="Wang G."/>
        </authorList>
    </citation>
    <scope>NUCLEOTIDE SEQUENCE [LARGE SCALE GENOMIC DNA]</scope>
    <source>
        <strain evidence="3">17621</strain>
    </source>
</reference>
<sequence>MKLLSLPYLLIGFIITFCCNYARGQNPILQLSNNPTTCHGSEGSITFSGLVPNTTYQVMYLENNVQKGPVTLLTDGTGQLVIPNLTMGAYRNFTFIGGGTTLSYVAGTPLSDPILPPPVFSFSSIIICLGDPAPALPATSNNGYTGSWSPAVIDPNQSGTYTFTPSISCADPVTITVTVIQKQPVTFPFGPGLVLCGTGAVPILTNTSNEGVTGTWNPAVIDPTHSGTYVFTPTVPPPGCLTGTIFTLVVNPPIMPTFSFPGSESICTGGSVPTLPNQSQNGITGNWIPAVVDPNNSGTYTFTPDPGQCALPATYTLTVKPIIPPVFSSFPNSKDTICDGDPAPVLPAASDIGQTGTWTPAVVSNTKSGTYVFTSTSDPCAPPTTVTITVKPILTPEFTFSTSQSVCINVNPPVLPGVSTNGVNGTWSPAVVDNQNTGMYTFTPATGQCAVDAMLNYEVNPIPSIINLNLKNQDTVTDGDVLPYYDFPVDIPVTGINWTNNNTAIGLQASGAGTVPSFTATNMTNDPITGTVTAIPYVNGCMGAAQSYKIIVKPRFKDIYVPNVFSPDGKGDPRNEVFKVYGNYIATLELHIFNQWGQKMITITDPNQGWDGRFKGSPQPVGVYVYVLKATTTDGRTLSMKGSITLVR</sequence>
<keyword evidence="1" id="KW-0732">Signal</keyword>
<keyword evidence="3" id="KW-1185">Reference proteome</keyword>
<dbReference type="InterPro" id="IPR026341">
    <property type="entry name" value="T9SS_type_B"/>
</dbReference>
<evidence type="ECO:0000313" key="2">
    <source>
        <dbReference type="EMBL" id="OQP52623.1"/>
    </source>
</evidence>
<dbReference type="Gene3D" id="2.60.40.1220">
    <property type="match status" value="3"/>
</dbReference>
<comment type="caution">
    <text evidence="2">The sequence shown here is derived from an EMBL/GenBank/DDBJ whole genome shotgun (WGS) entry which is preliminary data.</text>
</comment>